<dbReference type="EMBL" id="JYIT01000037">
    <property type="protein sequence ID" value="KJL32797.1"/>
    <property type="molecule type" value="Genomic_DNA"/>
</dbReference>
<proteinExistence type="predicted"/>
<dbReference type="AlphaFoldDB" id="A0A0F0LHV8"/>
<protein>
    <submittedName>
        <fullName evidence="1">Uncharacterized protein</fullName>
    </submittedName>
</protein>
<gene>
    <name evidence="1" type="ORF">RL72_00149</name>
</gene>
<keyword evidence="2" id="KW-1185">Reference proteome</keyword>
<name>A0A0F0LHV8_9MICO</name>
<reference evidence="1 2" key="1">
    <citation type="submission" date="2015-02" db="EMBL/GenBank/DDBJ databases">
        <title>Draft genome sequences of ten Microbacterium spp. with emphasis on heavy metal contaminated environments.</title>
        <authorList>
            <person name="Corretto E."/>
        </authorList>
    </citation>
    <scope>NUCLEOTIDE SEQUENCE [LARGE SCALE GENOMIC DNA]</scope>
    <source>
        <strain evidence="1 2">DSM 23848</strain>
    </source>
</reference>
<comment type="caution">
    <text evidence="1">The sequence shown here is derived from an EMBL/GenBank/DDBJ whole genome shotgun (WGS) entry which is preliminary data.</text>
</comment>
<evidence type="ECO:0000313" key="1">
    <source>
        <dbReference type="EMBL" id="KJL32797.1"/>
    </source>
</evidence>
<dbReference type="Proteomes" id="UP000033448">
    <property type="component" value="Unassembled WGS sequence"/>
</dbReference>
<sequence>MSELPSISTDPICCGRMACETMPPTATSLRPRCAAAARSTCTEMYGSDAERLLETWFTPAEPLSSFTSASAAVVRVLSSGAVILTWMSLDPKPSLAAIVMSPTPSSFFTAARTSACTASWSAEGSVVIE</sequence>
<organism evidence="1 2">
    <name type="scientific">Microbacterium azadirachtae</name>
    <dbReference type="NCBI Taxonomy" id="582680"/>
    <lineage>
        <taxon>Bacteria</taxon>
        <taxon>Bacillati</taxon>
        <taxon>Actinomycetota</taxon>
        <taxon>Actinomycetes</taxon>
        <taxon>Micrococcales</taxon>
        <taxon>Microbacteriaceae</taxon>
        <taxon>Microbacterium</taxon>
    </lineage>
</organism>
<evidence type="ECO:0000313" key="2">
    <source>
        <dbReference type="Proteomes" id="UP000033448"/>
    </source>
</evidence>
<accession>A0A0F0LHV8</accession>